<keyword evidence="1" id="KW-0732">Signal</keyword>
<accession>A0A7H9BLT2</accession>
<feature type="chain" id="PRO_5028998740" evidence="1">
    <location>
        <begin position="20"/>
        <end position="106"/>
    </location>
</feature>
<protein>
    <submittedName>
        <fullName evidence="2">DUF2782 domain-containing protein</fullName>
    </submittedName>
</protein>
<organism evidence="2 3">
    <name type="scientific">Chitinibacter bivalviorum</name>
    <dbReference type="NCBI Taxonomy" id="2739434"/>
    <lineage>
        <taxon>Bacteria</taxon>
        <taxon>Pseudomonadati</taxon>
        <taxon>Pseudomonadota</taxon>
        <taxon>Betaproteobacteria</taxon>
        <taxon>Neisseriales</taxon>
        <taxon>Chitinibacteraceae</taxon>
        <taxon>Chitinibacter</taxon>
    </lineage>
</organism>
<dbReference type="AlphaFoldDB" id="A0A7H9BLT2"/>
<dbReference type="InterPro" id="IPR021357">
    <property type="entry name" value="DUF2782"/>
</dbReference>
<evidence type="ECO:0000313" key="3">
    <source>
        <dbReference type="Proteomes" id="UP000509597"/>
    </source>
</evidence>
<dbReference type="Pfam" id="PF11191">
    <property type="entry name" value="DUF2782"/>
    <property type="match status" value="1"/>
</dbReference>
<evidence type="ECO:0000313" key="2">
    <source>
        <dbReference type="EMBL" id="QLG89248.1"/>
    </source>
</evidence>
<sequence length="106" mass="11844">MRHLLIAALLGLFAIPALAEVVADVPPPMPTEDTPPKVESVPEVRIIEKKDATITEYRLRGKLYQVKVTPKVGKPYYLIDPTGKGEFVRSDIVDNIAVPTWVLFEF</sequence>
<dbReference type="KEGG" id="chiz:HQ393_13910"/>
<reference evidence="2 3" key="1">
    <citation type="submission" date="2020-07" db="EMBL/GenBank/DDBJ databases">
        <title>Complete genome sequence of Chitinibacter sp. 2T18.</title>
        <authorList>
            <person name="Bae J.-W."/>
            <person name="Choi J.-W."/>
        </authorList>
    </citation>
    <scope>NUCLEOTIDE SEQUENCE [LARGE SCALE GENOMIC DNA]</scope>
    <source>
        <strain evidence="2 3">2T18</strain>
    </source>
</reference>
<evidence type="ECO:0000256" key="1">
    <source>
        <dbReference type="SAM" id="SignalP"/>
    </source>
</evidence>
<dbReference type="Gene3D" id="2.20.130.30">
    <property type="entry name" value="Protein of unknown function DUF2782"/>
    <property type="match status" value="1"/>
</dbReference>
<keyword evidence="3" id="KW-1185">Reference proteome</keyword>
<dbReference type="EMBL" id="CP058627">
    <property type="protein sequence ID" value="QLG89248.1"/>
    <property type="molecule type" value="Genomic_DNA"/>
</dbReference>
<dbReference type="RefSeq" id="WP_179355744.1">
    <property type="nucleotide sequence ID" value="NZ_CP058627.1"/>
</dbReference>
<proteinExistence type="predicted"/>
<feature type="signal peptide" evidence="1">
    <location>
        <begin position="1"/>
        <end position="19"/>
    </location>
</feature>
<dbReference type="Proteomes" id="UP000509597">
    <property type="component" value="Chromosome"/>
</dbReference>
<gene>
    <name evidence="2" type="ORF">HQ393_13910</name>
</gene>
<name>A0A7H9BLT2_9NEIS</name>